<evidence type="ECO:0000313" key="3">
    <source>
        <dbReference type="Proteomes" id="UP000245410"/>
    </source>
</evidence>
<organism evidence="2 3">
    <name type="scientific">Micromonospora acroterricola</name>
    <dbReference type="NCBI Taxonomy" id="2202421"/>
    <lineage>
        <taxon>Bacteria</taxon>
        <taxon>Bacillati</taxon>
        <taxon>Actinomycetota</taxon>
        <taxon>Actinomycetes</taxon>
        <taxon>Micromonosporales</taxon>
        <taxon>Micromonosporaceae</taxon>
        <taxon>Micromonospora</taxon>
    </lineage>
</organism>
<name>A0A317DBQ0_9ACTN</name>
<dbReference type="Gene3D" id="3.60.20.10">
    <property type="entry name" value="Glutamine Phosphoribosylpyrophosphate, subunit 1, domain 1"/>
    <property type="match status" value="1"/>
</dbReference>
<sequence>MTFSIAARCPRTGQLGVGALTARPAVGKLVVHVQSGGGAVATQATPNPFLAYDGLPLLGEGRSPQDVLTELLARDPGREVRQVGMVDRQGRSHAFTGSRTKDWAGHRTGPGYAVQGNRLVGPETLAEIVRVFEDGREFDLAERLVLAIEAGEETGGDRDGARSAHVTVVGDQPYPLWDVRVDDAEHPARELRRLHGVFQEEVLPTIQRLPTRDDPMGEAARQALGVQMGHKTPSHVDNQPTLATHDGL</sequence>
<dbReference type="OrthoDB" id="9790012at2"/>
<dbReference type="PANTHER" id="PTHR39328:SF1">
    <property type="entry name" value="BLL2871 PROTEIN"/>
    <property type="match status" value="1"/>
</dbReference>
<evidence type="ECO:0000313" key="2">
    <source>
        <dbReference type="EMBL" id="PWR10183.1"/>
    </source>
</evidence>
<evidence type="ECO:0000256" key="1">
    <source>
        <dbReference type="SAM" id="MobiDB-lite"/>
    </source>
</evidence>
<accession>A0A317DBQ0</accession>
<dbReference type="RefSeq" id="WP_109817129.1">
    <property type="nucleotide sequence ID" value="NZ_QGKR01000162.1"/>
</dbReference>
<dbReference type="Pfam" id="PF06267">
    <property type="entry name" value="DUF1028"/>
    <property type="match status" value="1"/>
</dbReference>
<dbReference type="AlphaFoldDB" id="A0A317DBQ0"/>
<keyword evidence="3" id="KW-1185">Reference proteome</keyword>
<dbReference type="PANTHER" id="PTHR39328">
    <property type="entry name" value="BLL2871 PROTEIN"/>
    <property type="match status" value="1"/>
</dbReference>
<dbReference type="Proteomes" id="UP000245410">
    <property type="component" value="Unassembled WGS sequence"/>
</dbReference>
<feature type="region of interest" description="Disordered" evidence="1">
    <location>
        <begin position="228"/>
        <end position="248"/>
    </location>
</feature>
<gene>
    <name evidence="2" type="ORF">DKT68_09920</name>
</gene>
<dbReference type="InterPro" id="IPR010430">
    <property type="entry name" value="DUF1028"/>
</dbReference>
<protein>
    <submittedName>
        <fullName evidence="2">DUF1028 domain-containing protein</fullName>
    </submittedName>
</protein>
<reference evidence="2 3" key="1">
    <citation type="submission" date="2018-05" db="EMBL/GenBank/DDBJ databases">
        <title>Micromonospora atacamensis sp. nov., a novel actinobacteria isolated from high altitude Atacama Desert soil.</title>
        <authorList>
            <person name="Carro L."/>
            <person name="Golinska P."/>
            <person name="Klenk H.-P."/>
            <person name="Goodfellow M."/>
        </authorList>
    </citation>
    <scope>NUCLEOTIDE SEQUENCE [LARGE SCALE GENOMIC DNA]</scope>
    <source>
        <strain evidence="2 3">5R2A7</strain>
    </source>
</reference>
<dbReference type="EMBL" id="QGKR01000162">
    <property type="protein sequence ID" value="PWR10183.1"/>
    <property type="molecule type" value="Genomic_DNA"/>
</dbReference>
<dbReference type="InterPro" id="IPR029055">
    <property type="entry name" value="Ntn_hydrolases_N"/>
</dbReference>
<dbReference type="SUPFAM" id="SSF56235">
    <property type="entry name" value="N-terminal nucleophile aminohydrolases (Ntn hydrolases)"/>
    <property type="match status" value="1"/>
</dbReference>
<proteinExistence type="predicted"/>
<comment type="caution">
    <text evidence="2">The sequence shown here is derived from an EMBL/GenBank/DDBJ whole genome shotgun (WGS) entry which is preliminary data.</text>
</comment>